<dbReference type="OrthoDB" id="629407at2759"/>
<feature type="non-terminal residue" evidence="2">
    <location>
        <position position="1"/>
    </location>
</feature>
<sequence length="116" mass="13445">MSNVKDDETAITENGSQKTAKQLQKEAKKLAKLEKFKQKQEKKETEKLINVKEKSEKNDKKKDTAAILYSINTPPGEKKDIICPIPDTYSPRYVEAAWYAWWEKEGFFKPEYGVSK</sequence>
<protein>
    <submittedName>
        <fullName evidence="2">SYVC ligase</fullName>
    </submittedName>
</protein>
<name>A0A836FCZ0_9HYME</name>
<evidence type="ECO:0000256" key="1">
    <source>
        <dbReference type="SAM" id="MobiDB-lite"/>
    </source>
</evidence>
<dbReference type="EMBL" id="JAANIB010011088">
    <property type="protein sequence ID" value="KAG5316984.1"/>
    <property type="molecule type" value="Genomic_DNA"/>
</dbReference>
<evidence type="ECO:0000313" key="3">
    <source>
        <dbReference type="Proteomes" id="UP000670152"/>
    </source>
</evidence>
<proteinExistence type="predicted"/>
<organism evidence="2 3">
    <name type="scientific">Acromyrmex heyeri</name>
    <dbReference type="NCBI Taxonomy" id="230685"/>
    <lineage>
        <taxon>Eukaryota</taxon>
        <taxon>Metazoa</taxon>
        <taxon>Ecdysozoa</taxon>
        <taxon>Arthropoda</taxon>
        <taxon>Hexapoda</taxon>
        <taxon>Insecta</taxon>
        <taxon>Pterygota</taxon>
        <taxon>Neoptera</taxon>
        <taxon>Endopterygota</taxon>
        <taxon>Hymenoptera</taxon>
        <taxon>Apocrita</taxon>
        <taxon>Aculeata</taxon>
        <taxon>Formicoidea</taxon>
        <taxon>Formicidae</taxon>
        <taxon>Myrmicinae</taxon>
        <taxon>Acromyrmex</taxon>
    </lineage>
</organism>
<feature type="region of interest" description="Disordered" evidence="1">
    <location>
        <begin position="1"/>
        <end position="24"/>
    </location>
</feature>
<evidence type="ECO:0000313" key="2">
    <source>
        <dbReference type="EMBL" id="KAG5316984.1"/>
    </source>
</evidence>
<keyword evidence="3" id="KW-1185">Reference proteome</keyword>
<dbReference type="Proteomes" id="UP000670152">
    <property type="component" value="Unassembled WGS sequence"/>
</dbReference>
<reference evidence="2 3" key="1">
    <citation type="submission" date="2020-02" db="EMBL/GenBank/DDBJ databases">
        <title>Relaxed selection underlies rapid genomic changes in the transitions from sociality to social parasitism in ants.</title>
        <authorList>
            <person name="Bi X."/>
        </authorList>
    </citation>
    <scope>NUCLEOTIDE SEQUENCE [LARGE SCALE GENOMIC DNA]</scope>
    <source>
        <strain evidence="2">BGI-DK2014b</strain>
        <tissue evidence="2">Whole body</tissue>
    </source>
</reference>
<dbReference type="AlphaFoldDB" id="A0A836FCZ0"/>
<gene>
    <name evidence="2" type="primary">Vars_1</name>
    <name evidence="2" type="ORF">G6Z77_0005650</name>
</gene>
<keyword evidence="2" id="KW-0436">Ligase</keyword>
<dbReference type="GO" id="GO:0016874">
    <property type="term" value="F:ligase activity"/>
    <property type="evidence" value="ECO:0007669"/>
    <property type="project" value="UniProtKB-KW"/>
</dbReference>
<accession>A0A836FCZ0</accession>
<feature type="non-terminal residue" evidence="2">
    <location>
        <position position="116"/>
    </location>
</feature>
<comment type="caution">
    <text evidence="2">The sequence shown here is derived from an EMBL/GenBank/DDBJ whole genome shotgun (WGS) entry which is preliminary data.</text>
</comment>